<organism evidence="4 5">
    <name type="scientific">Durusdinium trenchii</name>
    <dbReference type="NCBI Taxonomy" id="1381693"/>
    <lineage>
        <taxon>Eukaryota</taxon>
        <taxon>Sar</taxon>
        <taxon>Alveolata</taxon>
        <taxon>Dinophyceae</taxon>
        <taxon>Suessiales</taxon>
        <taxon>Symbiodiniaceae</taxon>
        <taxon>Durusdinium</taxon>
    </lineage>
</organism>
<dbReference type="Gene3D" id="3.30.450.90">
    <property type="match status" value="1"/>
</dbReference>
<dbReference type="InterPro" id="IPR001482">
    <property type="entry name" value="T2SS/T4SS_dom"/>
</dbReference>
<evidence type="ECO:0000256" key="1">
    <source>
        <dbReference type="ARBA" id="ARBA00022741"/>
    </source>
</evidence>
<dbReference type="Proteomes" id="UP001642464">
    <property type="component" value="Unassembled WGS sequence"/>
</dbReference>
<reference evidence="4 5" key="1">
    <citation type="submission" date="2024-02" db="EMBL/GenBank/DDBJ databases">
        <authorList>
            <person name="Chen Y."/>
            <person name="Shah S."/>
            <person name="Dougan E. K."/>
            <person name="Thang M."/>
            <person name="Chan C."/>
        </authorList>
    </citation>
    <scope>NUCLEOTIDE SEQUENCE [LARGE SCALE GENOMIC DNA]</scope>
</reference>
<dbReference type="PANTHER" id="PTHR30258:SF2">
    <property type="entry name" value="COMG OPERON PROTEIN 1"/>
    <property type="match status" value="1"/>
</dbReference>
<evidence type="ECO:0000313" key="4">
    <source>
        <dbReference type="EMBL" id="CAK9011733.1"/>
    </source>
</evidence>
<name>A0ABP0JBY3_9DINO</name>
<sequence>MASRSLSERTDAETIVIFGFGRKKGNQNVEEEEEEQEFVLFQGALNGQDADLAANARLAEAGLVPAKQLVSDALARRAETVRLEPKGKVAVSTFFVDGIPYPGVRMPAQAALAVTQMLKLLAGLDVRERSKPQSGGIRAEFAETPYELRVDSVPLKTGGERLTVRARNTKIRLETPDDLGFSAALKSTIRDTAGNKEGLMLAAGPPGSGVTTTAIAIVRGIDAYVFSIVCLADLQGRDLPHVNFPDDAATDSLEQRIARAKRAEADVLFVDPIKSGETAKTLLNDSDDATIVAEMPAADAAEAITRLVAATKDPNLVAERLKLVLSQKLVRLLCPKCKHAYRPNPKLLAKVGLPPETNVLYRPPSNNDEEAEEEVCSKCGGIGYFGRTGLIEAVQVSDAVKQIILKGADAKAIRVQARKESMQTFQSDGLRLVAEGATSLEELQRAFKNG</sequence>
<dbReference type="Gene3D" id="3.40.50.300">
    <property type="entry name" value="P-loop containing nucleotide triphosphate hydrolases"/>
    <property type="match status" value="1"/>
</dbReference>
<accession>A0ABP0JBY3</accession>
<dbReference type="EMBL" id="CAXAMM010006656">
    <property type="protein sequence ID" value="CAK9011733.1"/>
    <property type="molecule type" value="Genomic_DNA"/>
</dbReference>
<protein>
    <submittedName>
        <fullName evidence="4">Type IV pilus assembly ATPase PilB</fullName>
    </submittedName>
</protein>
<dbReference type="Pfam" id="PF00437">
    <property type="entry name" value="T2SSE"/>
    <property type="match status" value="1"/>
</dbReference>
<dbReference type="PANTHER" id="PTHR30258">
    <property type="entry name" value="TYPE II SECRETION SYSTEM PROTEIN GSPE-RELATED"/>
    <property type="match status" value="1"/>
</dbReference>
<proteinExistence type="predicted"/>
<evidence type="ECO:0000313" key="5">
    <source>
        <dbReference type="Proteomes" id="UP001642464"/>
    </source>
</evidence>
<keyword evidence="1" id="KW-0547">Nucleotide-binding</keyword>
<feature type="domain" description="AAA+ ATPase" evidence="3">
    <location>
        <begin position="196"/>
        <end position="335"/>
    </location>
</feature>
<evidence type="ECO:0000256" key="2">
    <source>
        <dbReference type="ARBA" id="ARBA00022840"/>
    </source>
</evidence>
<evidence type="ECO:0000259" key="3">
    <source>
        <dbReference type="SMART" id="SM00382"/>
    </source>
</evidence>
<comment type="caution">
    <text evidence="4">The sequence shown here is derived from an EMBL/GenBank/DDBJ whole genome shotgun (WGS) entry which is preliminary data.</text>
</comment>
<keyword evidence="5" id="KW-1185">Reference proteome</keyword>
<dbReference type="SMART" id="SM00382">
    <property type="entry name" value="AAA"/>
    <property type="match status" value="1"/>
</dbReference>
<dbReference type="InterPro" id="IPR003593">
    <property type="entry name" value="AAA+_ATPase"/>
</dbReference>
<dbReference type="SUPFAM" id="SSF52540">
    <property type="entry name" value="P-loop containing nucleoside triphosphate hydrolases"/>
    <property type="match status" value="1"/>
</dbReference>
<dbReference type="InterPro" id="IPR027417">
    <property type="entry name" value="P-loop_NTPase"/>
</dbReference>
<gene>
    <name evidence="4" type="ORF">SCF082_LOCUS11215</name>
</gene>
<keyword evidence="2" id="KW-0067">ATP-binding</keyword>